<keyword evidence="3" id="KW-0804">Transcription</keyword>
<dbReference type="EMBL" id="JACHCE010000005">
    <property type="protein sequence ID" value="MBB5637613.1"/>
    <property type="molecule type" value="Genomic_DNA"/>
</dbReference>
<dbReference type="AlphaFoldDB" id="A0A7W9E030"/>
<organism evidence="5 6">
    <name type="scientific">Pedobacter cryoconitis</name>
    <dbReference type="NCBI Taxonomy" id="188932"/>
    <lineage>
        <taxon>Bacteria</taxon>
        <taxon>Pseudomonadati</taxon>
        <taxon>Bacteroidota</taxon>
        <taxon>Sphingobacteriia</taxon>
        <taxon>Sphingobacteriales</taxon>
        <taxon>Sphingobacteriaceae</taxon>
        <taxon>Pedobacter</taxon>
    </lineage>
</organism>
<dbReference type="GO" id="GO:0043565">
    <property type="term" value="F:sequence-specific DNA binding"/>
    <property type="evidence" value="ECO:0007669"/>
    <property type="project" value="InterPro"/>
</dbReference>
<gene>
    <name evidence="5" type="ORF">HDE68_003528</name>
</gene>
<evidence type="ECO:0000256" key="2">
    <source>
        <dbReference type="ARBA" id="ARBA00023125"/>
    </source>
</evidence>
<proteinExistence type="predicted"/>
<dbReference type="InterPro" id="IPR009057">
    <property type="entry name" value="Homeodomain-like_sf"/>
</dbReference>
<keyword evidence="1" id="KW-0805">Transcription regulation</keyword>
<evidence type="ECO:0000313" key="6">
    <source>
        <dbReference type="Proteomes" id="UP000537204"/>
    </source>
</evidence>
<dbReference type="PROSITE" id="PS01124">
    <property type="entry name" value="HTH_ARAC_FAMILY_2"/>
    <property type="match status" value="1"/>
</dbReference>
<reference evidence="5 6" key="1">
    <citation type="submission" date="2020-08" db="EMBL/GenBank/DDBJ databases">
        <title>Genomic Encyclopedia of Type Strains, Phase IV (KMG-V): Genome sequencing to study the core and pangenomes of soil and plant-associated prokaryotes.</title>
        <authorList>
            <person name="Whitman W."/>
        </authorList>
    </citation>
    <scope>NUCLEOTIDE SEQUENCE [LARGE SCALE GENOMIC DNA]</scope>
    <source>
        <strain evidence="5 6">S3M1</strain>
    </source>
</reference>
<dbReference type="SUPFAM" id="SSF46689">
    <property type="entry name" value="Homeodomain-like"/>
    <property type="match status" value="1"/>
</dbReference>
<keyword evidence="2 5" id="KW-0238">DNA-binding</keyword>
<accession>A0A7W9E030</accession>
<dbReference type="Gene3D" id="1.10.10.60">
    <property type="entry name" value="Homeodomain-like"/>
    <property type="match status" value="2"/>
</dbReference>
<dbReference type="PANTHER" id="PTHR43280">
    <property type="entry name" value="ARAC-FAMILY TRANSCRIPTIONAL REGULATOR"/>
    <property type="match status" value="1"/>
</dbReference>
<sequence>MEKSFLAKGFPLLFCIMSKQAFTPYQIQSISELHRILELPKPKHPLVSVIDFERIKCYSEEKLRSVSYNFYCIAVKKNFEGKMKYGQNYYDFDEGLMTFFSPGQVVTTEINYDKKLSGWWLVVHPDFIQHTSLAKKIAGYGFFSYAVHEALHLSEDEESMLEDIINKVALESVSATDQFSQDVIISYLELFLNYCNRFYNRQFITRKQASNDMLSKLEELLAAYFSSMETTQNGLPTVQYLADQLNVSPKYLSDMLKAVTGQSTQQHIHDKLIEKAKEILSTTSQSVSEIAYQLGFEHPQSFNKLFKSKTNTSPLEFRHSFN</sequence>
<dbReference type="Proteomes" id="UP000537204">
    <property type="component" value="Unassembled WGS sequence"/>
</dbReference>
<dbReference type="GO" id="GO:0003700">
    <property type="term" value="F:DNA-binding transcription factor activity"/>
    <property type="evidence" value="ECO:0007669"/>
    <property type="project" value="InterPro"/>
</dbReference>
<evidence type="ECO:0000256" key="1">
    <source>
        <dbReference type="ARBA" id="ARBA00023015"/>
    </source>
</evidence>
<comment type="caution">
    <text evidence="5">The sequence shown here is derived from an EMBL/GenBank/DDBJ whole genome shotgun (WGS) entry which is preliminary data.</text>
</comment>
<feature type="domain" description="HTH araC/xylS-type" evidence="4">
    <location>
        <begin position="218"/>
        <end position="320"/>
    </location>
</feature>
<evidence type="ECO:0000256" key="3">
    <source>
        <dbReference type="ARBA" id="ARBA00023163"/>
    </source>
</evidence>
<name>A0A7W9E030_9SPHI</name>
<dbReference type="SMART" id="SM00342">
    <property type="entry name" value="HTH_ARAC"/>
    <property type="match status" value="1"/>
</dbReference>
<dbReference type="PANTHER" id="PTHR43280:SF32">
    <property type="entry name" value="TRANSCRIPTIONAL REGULATORY PROTEIN"/>
    <property type="match status" value="1"/>
</dbReference>
<evidence type="ECO:0000259" key="4">
    <source>
        <dbReference type="PROSITE" id="PS01124"/>
    </source>
</evidence>
<dbReference type="Pfam" id="PF12833">
    <property type="entry name" value="HTH_18"/>
    <property type="match status" value="1"/>
</dbReference>
<evidence type="ECO:0000313" key="5">
    <source>
        <dbReference type="EMBL" id="MBB5637613.1"/>
    </source>
</evidence>
<dbReference type="InterPro" id="IPR018060">
    <property type="entry name" value="HTH_AraC"/>
</dbReference>
<protein>
    <submittedName>
        <fullName evidence="5">AraC-like DNA-binding protein</fullName>
    </submittedName>
</protein>